<reference evidence="18" key="2">
    <citation type="submission" date="2025-08" db="UniProtKB">
        <authorList>
            <consortium name="Ensembl"/>
        </authorList>
    </citation>
    <scope>IDENTIFICATION</scope>
</reference>
<keyword evidence="14" id="KW-1133">Transmembrane helix</keyword>
<keyword evidence="7" id="KW-0808">Transferase</keyword>
<comment type="similarity">
    <text evidence="4">Belongs to the pex2/pex10/pex12 family.</text>
</comment>
<evidence type="ECO:0000259" key="17">
    <source>
        <dbReference type="Pfam" id="PF04757"/>
    </source>
</evidence>
<keyword evidence="11" id="KW-0833">Ubl conjugation pathway</keyword>
<keyword evidence="19" id="KW-1185">Reference proteome</keyword>
<keyword evidence="6" id="KW-0813">Transport</keyword>
<keyword evidence="8" id="KW-0812">Transmembrane</keyword>
<reference evidence="18" key="3">
    <citation type="submission" date="2025-09" db="UniProtKB">
        <authorList>
            <consortium name="Ensembl"/>
        </authorList>
    </citation>
    <scope>IDENTIFICATION</scope>
</reference>
<dbReference type="EC" id="2.3.2.27" evidence="5"/>
<keyword evidence="16" id="KW-0576">Peroxisome</keyword>
<evidence type="ECO:0000313" key="18">
    <source>
        <dbReference type="Ensembl" id="ENSCINP00000035183.1"/>
    </source>
</evidence>
<evidence type="ECO:0000256" key="6">
    <source>
        <dbReference type="ARBA" id="ARBA00022448"/>
    </source>
</evidence>
<evidence type="ECO:0000256" key="10">
    <source>
        <dbReference type="ARBA" id="ARBA00022771"/>
    </source>
</evidence>
<evidence type="ECO:0000256" key="7">
    <source>
        <dbReference type="ARBA" id="ARBA00022679"/>
    </source>
</evidence>
<feature type="domain" description="Pex N-terminal" evidence="17">
    <location>
        <begin position="18"/>
        <end position="205"/>
    </location>
</feature>
<evidence type="ECO:0000256" key="12">
    <source>
        <dbReference type="ARBA" id="ARBA00022833"/>
    </source>
</evidence>
<dbReference type="HOGENOM" id="CLU_1291537_0_0_1"/>
<evidence type="ECO:0000256" key="16">
    <source>
        <dbReference type="ARBA" id="ARBA00023140"/>
    </source>
</evidence>
<dbReference type="InParanoid" id="H2XZU9"/>
<keyword evidence="12" id="KW-0862">Zinc</keyword>
<dbReference type="GO" id="GO:0061630">
    <property type="term" value="F:ubiquitin protein ligase activity"/>
    <property type="evidence" value="ECO:0007669"/>
    <property type="project" value="UniProtKB-EC"/>
</dbReference>
<evidence type="ECO:0000313" key="19">
    <source>
        <dbReference type="Proteomes" id="UP000008144"/>
    </source>
</evidence>
<organism evidence="18 19">
    <name type="scientific">Ciona intestinalis</name>
    <name type="common">Transparent sea squirt</name>
    <name type="synonym">Ascidia intestinalis</name>
    <dbReference type="NCBI Taxonomy" id="7719"/>
    <lineage>
        <taxon>Eukaryota</taxon>
        <taxon>Metazoa</taxon>
        <taxon>Chordata</taxon>
        <taxon>Tunicata</taxon>
        <taxon>Ascidiacea</taxon>
        <taxon>Phlebobranchia</taxon>
        <taxon>Cionidae</taxon>
        <taxon>Ciona</taxon>
    </lineage>
</organism>
<dbReference type="AlphaFoldDB" id="H2XZU9"/>
<evidence type="ECO:0000256" key="11">
    <source>
        <dbReference type="ARBA" id="ARBA00022786"/>
    </source>
</evidence>
<dbReference type="GO" id="GO:0008270">
    <property type="term" value="F:zinc ion binding"/>
    <property type="evidence" value="ECO:0007669"/>
    <property type="project" value="UniProtKB-KW"/>
</dbReference>
<evidence type="ECO:0000256" key="2">
    <source>
        <dbReference type="ARBA" id="ARBA00004585"/>
    </source>
</evidence>
<evidence type="ECO:0000256" key="9">
    <source>
        <dbReference type="ARBA" id="ARBA00022723"/>
    </source>
</evidence>
<dbReference type="FunCoup" id="H2XZU9">
    <property type="interactions" value="110"/>
</dbReference>
<sequence>MALGSPDVVTQIVSVRKDTQYINWLKGLVNESAHNVLGPRLSTVCSEIINHVSEFLFYFLTTGGNLQTLGEEYTGMIQVDHTERHTPSLLRRLALISLYSISPYLLNKVSLQFINYLNKYKKVQIITQDTNPEITKLLKLLVRLHFCLFYMNGIYYSIPKHLLGIKYLSYSHHKSQTGQNFANLGRLSMLETLMSVCLLMFNWYKKKQNLNLIP</sequence>
<keyword evidence="15" id="KW-0472">Membrane</keyword>
<comment type="subcellular location">
    <subcellularLocation>
        <location evidence="2">Peroxisome membrane</location>
        <topology evidence="2">Multi-pass membrane protein</topology>
    </subcellularLocation>
</comment>
<dbReference type="InterPro" id="IPR025654">
    <property type="entry name" value="PEX2/10"/>
</dbReference>
<keyword evidence="10" id="KW-0863">Zinc-finger</keyword>
<proteinExistence type="inferred from homology"/>
<dbReference type="PANTHER" id="PTHR23350:SF0">
    <property type="entry name" value="PEROXISOME BIOGENESIS FACTOR 10"/>
    <property type="match status" value="1"/>
</dbReference>
<evidence type="ECO:0000256" key="3">
    <source>
        <dbReference type="ARBA" id="ARBA00004906"/>
    </source>
</evidence>
<evidence type="ECO:0000256" key="15">
    <source>
        <dbReference type="ARBA" id="ARBA00023136"/>
    </source>
</evidence>
<comment type="pathway">
    <text evidence="3">Protein modification; protein ubiquitination.</text>
</comment>
<evidence type="ECO:0000256" key="8">
    <source>
        <dbReference type="ARBA" id="ARBA00022692"/>
    </source>
</evidence>
<keyword evidence="9" id="KW-0479">Metal-binding</keyword>
<dbReference type="PANTHER" id="PTHR23350">
    <property type="entry name" value="PEROXISOME ASSEMBLY PROTEIN 10"/>
    <property type="match status" value="1"/>
</dbReference>
<evidence type="ECO:0000256" key="4">
    <source>
        <dbReference type="ARBA" id="ARBA00008704"/>
    </source>
</evidence>
<dbReference type="GO" id="GO:0016558">
    <property type="term" value="P:protein import into peroxisome matrix"/>
    <property type="evidence" value="ECO:0000318"/>
    <property type="project" value="GO_Central"/>
</dbReference>
<comment type="catalytic activity">
    <reaction evidence="1">
        <text>S-ubiquitinyl-[E2 ubiquitin-conjugating enzyme]-L-cysteine + [acceptor protein]-L-lysine = [E2 ubiquitin-conjugating enzyme]-L-cysteine + N(6)-ubiquitinyl-[acceptor protein]-L-lysine.</text>
        <dbReference type="EC" id="2.3.2.27"/>
    </reaction>
</comment>
<dbReference type="Ensembl" id="ENSCINT00000033629.1">
    <property type="protein sequence ID" value="ENSCINP00000035183.1"/>
    <property type="gene ID" value="ENSCING00000019116.1"/>
</dbReference>
<evidence type="ECO:0000256" key="14">
    <source>
        <dbReference type="ARBA" id="ARBA00022989"/>
    </source>
</evidence>
<dbReference type="GeneTree" id="ENSGT00510000048446"/>
<keyword evidence="13" id="KW-0653">Protein transport</keyword>
<dbReference type="Pfam" id="PF04757">
    <property type="entry name" value="Pex2_Pex12"/>
    <property type="match status" value="1"/>
</dbReference>
<name>H2XZU9_CIOIN</name>
<evidence type="ECO:0000256" key="5">
    <source>
        <dbReference type="ARBA" id="ARBA00012483"/>
    </source>
</evidence>
<accession>H2XZU9</accession>
<evidence type="ECO:0000256" key="1">
    <source>
        <dbReference type="ARBA" id="ARBA00000900"/>
    </source>
</evidence>
<dbReference type="OMA" id="YSHHKSQ"/>
<protein>
    <recommendedName>
        <fullName evidence="5">RING-type E3 ubiquitin transferase</fullName>
        <ecNumber evidence="5">2.3.2.27</ecNumber>
    </recommendedName>
</protein>
<dbReference type="GO" id="GO:0005778">
    <property type="term" value="C:peroxisomal membrane"/>
    <property type="evidence" value="ECO:0000318"/>
    <property type="project" value="GO_Central"/>
</dbReference>
<dbReference type="InterPro" id="IPR006845">
    <property type="entry name" value="Pex_N"/>
</dbReference>
<evidence type="ECO:0000256" key="13">
    <source>
        <dbReference type="ARBA" id="ARBA00022927"/>
    </source>
</evidence>
<dbReference type="STRING" id="7719.ENSCINP00000035183"/>
<gene>
    <name evidence="18" type="primary">LOC100185991</name>
</gene>
<reference evidence="19" key="1">
    <citation type="journal article" date="2002" name="Science">
        <title>The draft genome of Ciona intestinalis: insights into chordate and vertebrate origins.</title>
        <authorList>
            <person name="Dehal P."/>
            <person name="Satou Y."/>
            <person name="Campbell R.K."/>
            <person name="Chapman J."/>
            <person name="Degnan B."/>
            <person name="De Tomaso A."/>
            <person name="Davidson B."/>
            <person name="Di Gregorio A."/>
            <person name="Gelpke M."/>
            <person name="Goodstein D.M."/>
            <person name="Harafuji N."/>
            <person name="Hastings K.E."/>
            <person name="Ho I."/>
            <person name="Hotta K."/>
            <person name="Huang W."/>
            <person name="Kawashima T."/>
            <person name="Lemaire P."/>
            <person name="Martinez D."/>
            <person name="Meinertzhagen I.A."/>
            <person name="Necula S."/>
            <person name="Nonaka M."/>
            <person name="Putnam N."/>
            <person name="Rash S."/>
            <person name="Saiga H."/>
            <person name="Satake M."/>
            <person name="Terry A."/>
            <person name="Yamada L."/>
            <person name="Wang H.G."/>
            <person name="Awazu S."/>
            <person name="Azumi K."/>
            <person name="Boore J."/>
            <person name="Branno M."/>
            <person name="Chin-Bow S."/>
            <person name="DeSantis R."/>
            <person name="Doyle S."/>
            <person name="Francino P."/>
            <person name="Keys D.N."/>
            <person name="Haga S."/>
            <person name="Hayashi H."/>
            <person name="Hino K."/>
            <person name="Imai K.S."/>
            <person name="Inaba K."/>
            <person name="Kano S."/>
            <person name="Kobayashi K."/>
            <person name="Kobayashi M."/>
            <person name="Lee B.I."/>
            <person name="Makabe K.W."/>
            <person name="Manohar C."/>
            <person name="Matassi G."/>
            <person name="Medina M."/>
            <person name="Mochizuki Y."/>
            <person name="Mount S."/>
            <person name="Morishita T."/>
            <person name="Miura S."/>
            <person name="Nakayama A."/>
            <person name="Nishizaka S."/>
            <person name="Nomoto H."/>
            <person name="Ohta F."/>
            <person name="Oishi K."/>
            <person name="Rigoutsos I."/>
            <person name="Sano M."/>
            <person name="Sasaki A."/>
            <person name="Sasakura Y."/>
            <person name="Shoguchi E."/>
            <person name="Shin-i T."/>
            <person name="Spagnuolo A."/>
            <person name="Stainier D."/>
            <person name="Suzuki M.M."/>
            <person name="Tassy O."/>
            <person name="Takatori N."/>
            <person name="Tokuoka M."/>
            <person name="Yagi K."/>
            <person name="Yoshizaki F."/>
            <person name="Wada S."/>
            <person name="Zhang C."/>
            <person name="Hyatt P.D."/>
            <person name="Larimer F."/>
            <person name="Detter C."/>
            <person name="Doggett N."/>
            <person name="Glavina T."/>
            <person name="Hawkins T."/>
            <person name="Richardson P."/>
            <person name="Lucas S."/>
            <person name="Kohara Y."/>
            <person name="Levine M."/>
            <person name="Satoh N."/>
            <person name="Rokhsar D.S."/>
        </authorList>
    </citation>
    <scope>NUCLEOTIDE SEQUENCE [LARGE SCALE GENOMIC DNA]</scope>
</reference>
<dbReference type="Proteomes" id="UP000008144">
    <property type="component" value="Unassembled WGS sequence"/>
</dbReference>